<dbReference type="OrthoDB" id="4369127at2759"/>
<dbReference type="PROSITE" id="PS50158">
    <property type="entry name" value="ZF_CCHC"/>
    <property type="match status" value="1"/>
</dbReference>
<evidence type="ECO:0000313" key="5">
    <source>
        <dbReference type="EMBL" id="GBG58618.1"/>
    </source>
</evidence>
<dbReference type="InterPro" id="IPR001878">
    <property type="entry name" value="Znf_CCHC"/>
</dbReference>
<dbReference type="PANTHER" id="PTHR37984:SF5">
    <property type="entry name" value="PROTEIN NYNRIN-LIKE"/>
    <property type="match status" value="1"/>
</dbReference>
<dbReference type="InterPro" id="IPR041588">
    <property type="entry name" value="Integrase_H2C2"/>
</dbReference>
<dbReference type="GO" id="GO:0015074">
    <property type="term" value="P:DNA integration"/>
    <property type="evidence" value="ECO:0007669"/>
    <property type="project" value="InterPro"/>
</dbReference>
<comment type="caution">
    <text evidence="5">The sequence shown here is derived from an EMBL/GenBank/DDBJ whole genome shotgun (WGS) entry which is preliminary data.</text>
</comment>
<dbReference type="EMBL" id="BFEA01000001">
    <property type="protein sequence ID" value="GBG58618.1"/>
    <property type="molecule type" value="Genomic_DNA"/>
</dbReference>
<dbReference type="InterPro" id="IPR050951">
    <property type="entry name" value="Retrovirus_Pol_polyprotein"/>
</dbReference>
<proteinExistence type="predicted"/>
<dbReference type="Gene3D" id="3.30.420.10">
    <property type="entry name" value="Ribonuclease H-like superfamily/Ribonuclease H"/>
    <property type="match status" value="1"/>
</dbReference>
<dbReference type="FunFam" id="1.10.340.70:FF:000001">
    <property type="entry name" value="Retrovirus-related Pol polyprotein from transposon gypsy-like Protein"/>
    <property type="match status" value="1"/>
</dbReference>
<feature type="domain" description="CCHC-type" evidence="3">
    <location>
        <begin position="426"/>
        <end position="441"/>
    </location>
</feature>
<dbReference type="FunFam" id="3.30.420.10:FF:000032">
    <property type="entry name" value="Retrovirus-related Pol polyprotein from transposon 297-like Protein"/>
    <property type="match status" value="1"/>
</dbReference>
<dbReference type="AlphaFoldDB" id="A0A388JLD9"/>
<evidence type="ECO:0000259" key="3">
    <source>
        <dbReference type="PROSITE" id="PS50158"/>
    </source>
</evidence>
<evidence type="ECO:0000256" key="2">
    <source>
        <dbReference type="SAM" id="MobiDB-lite"/>
    </source>
</evidence>
<feature type="compositionally biased region" description="Low complexity" evidence="2">
    <location>
        <begin position="112"/>
        <end position="134"/>
    </location>
</feature>
<dbReference type="PROSITE" id="PS50994">
    <property type="entry name" value="INTEGRASE"/>
    <property type="match status" value="1"/>
</dbReference>
<feature type="region of interest" description="Disordered" evidence="2">
    <location>
        <begin position="112"/>
        <end position="138"/>
    </location>
</feature>
<keyword evidence="1" id="KW-0479">Metal-binding</keyword>
<dbReference type="GO" id="GO:0008270">
    <property type="term" value="F:zinc ion binding"/>
    <property type="evidence" value="ECO:0007669"/>
    <property type="project" value="UniProtKB-KW"/>
</dbReference>
<dbReference type="Gramene" id="GBG58618">
    <property type="protein sequence ID" value="GBG58618"/>
    <property type="gene ID" value="CBR_g18"/>
</dbReference>
<sequence>MIGDESMLMWHLAEVALHYVVGGTEAYDRSSNAHSAQLVRNLWLGAAISRLDFMQNSLDQILDLLQRPGFRAAAQSPLSLTAMSSPFPVQAGTQPSGTSAAAAQAVASSSSGSAVVATPSPQQPVPQQGQQQGQWYPKTPMKPPLAFSGEKKDEELNTWLRTVPVWVRAKRTMQEEEVITAASYLEGKAAKWLDRLVAKVGYGRRMADWAKTLTLEEFLDMVDARWHNPQQAQRATDAMLRLDQRKFKSVRELTTTVESLIVVPDIRYDDQVLLTMFVRCLPENLINLLASEARLEYHSFETLSRKALDLEATLGSAQPTPVDGRKKKGPQEWKKKGSKLMMVESDGTQTEIEELIDLLDSTEYDGEETPEGSTLAAVVKTKAGGRGKGHQKSQGQAASNQTKVADWVEAGLDQEVWRDRRVRGACINCGEYGHTQYKCKNAKTLKWIKTQPALSDALKRWIEVIDQYDFKLEYLKGEYNKVANALSRRADYLGALVSEFGVSEELTQSLVGAYQEDPDTMDIIRKLQAKDKATKDEFVMVDGLLFLDKAGFKRLVVPSSEHLRSLFLGECHDATGHFGYKKTSVNLVQRFWWSGMLEDAKKYVETCQVCQRDKPRTQALLGLLKPLPIPASPGQSVSIDFMDTLVTSKSGKRHIFVIIDRFTKYARLIVMPETARTEHVIKLFLDNWVRDFGLPKSIVSDRDVRFTSELWKKTAEQMGSQLQMTSGNHPEANGQAEQMNRVVQHLLRHYIKPNQDEWDEKLPLIASLYNNVVHSSTGVSPNQLHLGWKPRSALDFLLPKDRPSATPGTLEYGVQYEKLLQQTVEHIKKVQQAVIASENKHRQQSSFQVGERVWVKASELGQEFGISPGKSWI</sequence>
<feature type="region of interest" description="Disordered" evidence="2">
    <location>
        <begin position="314"/>
        <end position="338"/>
    </location>
</feature>
<keyword evidence="6" id="KW-1185">Reference proteome</keyword>
<dbReference type="Gene3D" id="1.10.340.70">
    <property type="match status" value="1"/>
</dbReference>
<name>A0A388JLD9_CHABU</name>
<dbReference type="Pfam" id="PF17921">
    <property type="entry name" value="Integrase_H2C2"/>
    <property type="match status" value="1"/>
</dbReference>
<organism evidence="5 6">
    <name type="scientific">Chara braunii</name>
    <name type="common">Braun's stonewort</name>
    <dbReference type="NCBI Taxonomy" id="69332"/>
    <lineage>
        <taxon>Eukaryota</taxon>
        <taxon>Viridiplantae</taxon>
        <taxon>Streptophyta</taxon>
        <taxon>Charophyceae</taxon>
        <taxon>Charales</taxon>
        <taxon>Characeae</taxon>
        <taxon>Chara</taxon>
    </lineage>
</organism>
<dbReference type="Pfam" id="PF00665">
    <property type="entry name" value="rve"/>
    <property type="match status" value="1"/>
</dbReference>
<feature type="domain" description="Integrase catalytic" evidence="4">
    <location>
        <begin position="629"/>
        <end position="789"/>
    </location>
</feature>
<dbReference type="PANTHER" id="PTHR37984">
    <property type="entry name" value="PROTEIN CBG26694"/>
    <property type="match status" value="1"/>
</dbReference>
<keyword evidence="1" id="KW-0862">Zinc</keyword>
<evidence type="ECO:0000313" key="6">
    <source>
        <dbReference type="Proteomes" id="UP000265515"/>
    </source>
</evidence>
<dbReference type="GO" id="GO:0003676">
    <property type="term" value="F:nucleic acid binding"/>
    <property type="evidence" value="ECO:0007669"/>
    <property type="project" value="InterPro"/>
</dbReference>
<evidence type="ECO:0000259" key="4">
    <source>
        <dbReference type="PROSITE" id="PS50994"/>
    </source>
</evidence>
<dbReference type="InterPro" id="IPR001584">
    <property type="entry name" value="Integrase_cat-core"/>
</dbReference>
<dbReference type="Proteomes" id="UP000265515">
    <property type="component" value="Unassembled WGS sequence"/>
</dbReference>
<reference evidence="5 6" key="1">
    <citation type="journal article" date="2018" name="Cell">
        <title>The Chara Genome: Secondary Complexity and Implications for Plant Terrestrialization.</title>
        <authorList>
            <person name="Nishiyama T."/>
            <person name="Sakayama H."/>
            <person name="Vries J.D."/>
            <person name="Buschmann H."/>
            <person name="Saint-Marcoux D."/>
            <person name="Ullrich K.K."/>
            <person name="Haas F.B."/>
            <person name="Vanderstraeten L."/>
            <person name="Becker D."/>
            <person name="Lang D."/>
            <person name="Vosolsobe S."/>
            <person name="Rombauts S."/>
            <person name="Wilhelmsson P.K.I."/>
            <person name="Janitza P."/>
            <person name="Kern R."/>
            <person name="Heyl A."/>
            <person name="Rumpler F."/>
            <person name="Villalobos L.I.A.C."/>
            <person name="Clay J.M."/>
            <person name="Skokan R."/>
            <person name="Toyoda A."/>
            <person name="Suzuki Y."/>
            <person name="Kagoshima H."/>
            <person name="Schijlen E."/>
            <person name="Tajeshwar N."/>
            <person name="Catarino B."/>
            <person name="Hetherington A.J."/>
            <person name="Saltykova A."/>
            <person name="Bonnot C."/>
            <person name="Breuninger H."/>
            <person name="Symeonidi A."/>
            <person name="Radhakrishnan G.V."/>
            <person name="Van Nieuwerburgh F."/>
            <person name="Deforce D."/>
            <person name="Chang C."/>
            <person name="Karol K.G."/>
            <person name="Hedrich R."/>
            <person name="Ulvskov P."/>
            <person name="Glockner G."/>
            <person name="Delwiche C.F."/>
            <person name="Petrasek J."/>
            <person name="Van de Peer Y."/>
            <person name="Friml J."/>
            <person name="Beilby M."/>
            <person name="Dolan L."/>
            <person name="Kohara Y."/>
            <person name="Sugano S."/>
            <person name="Fujiyama A."/>
            <person name="Delaux P.-M."/>
            <person name="Quint M."/>
            <person name="TheiBen G."/>
            <person name="Hagemann M."/>
            <person name="Harholt J."/>
            <person name="Dunand C."/>
            <person name="Zachgo S."/>
            <person name="Langdale J."/>
            <person name="Maumus F."/>
            <person name="Straeten D.V.D."/>
            <person name="Gould S.B."/>
            <person name="Rensing S.A."/>
        </authorList>
    </citation>
    <scope>NUCLEOTIDE SEQUENCE [LARGE SCALE GENOMIC DNA]</scope>
    <source>
        <strain evidence="5 6">S276</strain>
    </source>
</reference>
<protein>
    <recommendedName>
        <fullName evidence="7">Integrase catalytic domain-containing protein</fullName>
    </recommendedName>
</protein>
<dbReference type="InterPro" id="IPR036397">
    <property type="entry name" value="RNaseH_sf"/>
</dbReference>
<accession>A0A388JLD9</accession>
<gene>
    <name evidence="5" type="ORF">CBR_g18</name>
</gene>
<evidence type="ECO:0000256" key="1">
    <source>
        <dbReference type="PROSITE-ProRule" id="PRU00047"/>
    </source>
</evidence>
<keyword evidence="1" id="KW-0863">Zinc-finger</keyword>
<evidence type="ECO:0008006" key="7">
    <source>
        <dbReference type="Google" id="ProtNLM"/>
    </source>
</evidence>
<dbReference type="InterPro" id="IPR012337">
    <property type="entry name" value="RNaseH-like_sf"/>
</dbReference>
<dbReference type="SUPFAM" id="SSF53098">
    <property type="entry name" value="Ribonuclease H-like"/>
    <property type="match status" value="1"/>
</dbReference>